<dbReference type="GeneID" id="6758833"/>
<evidence type="ECO:0000256" key="1">
    <source>
        <dbReference type="SAM" id="MobiDB-lite"/>
    </source>
</evidence>
<dbReference type="RefSeq" id="XP_002117620.1">
    <property type="nucleotide sequence ID" value="XM_002117584.1"/>
</dbReference>
<organism evidence="2 3">
    <name type="scientific">Trichoplax adhaerens</name>
    <name type="common">Trichoplax reptans</name>
    <dbReference type="NCBI Taxonomy" id="10228"/>
    <lineage>
        <taxon>Eukaryota</taxon>
        <taxon>Metazoa</taxon>
        <taxon>Placozoa</taxon>
        <taxon>Uniplacotomia</taxon>
        <taxon>Trichoplacea</taxon>
        <taxon>Trichoplacidae</taxon>
        <taxon>Trichoplax</taxon>
    </lineage>
</organism>
<feature type="compositionally biased region" description="Basic and acidic residues" evidence="1">
    <location>
        <begin position="265"/>
        <end position="277"/>
    </location>
</feature>
<accession>B3SBL2</accession>
<gene>
    <name evidence="2" type="ORF">TRIADDRAFT_32779</name>
</gene>
<dbReference type="InParanoid" id="B3SBL2"/>
<name>B3SBL2_TRIAD</name>
<dbReference type="HOGENOM" id="CLU_039630_0_0_1"/>
<dbReference type="CTD" id="6758833"/>
<dbReference type="InterPro" id="IPR026728">
    <property type="entry name" value="BLTP3A/B"/>
</dbReference>
<dbReference type="EMBL" id="DS985265">
    <property type="protein sequence ID" value="EDV19878.1"/>
    <property type="molecule type" value="Genomic_DNA"/>
</dbReference>
<dbReference type="AlphaFoldDB" id="B3SBL2"/>
<dbReference type="PhylomeDB" id="B3SBL2"/>
<proteinExistence type="predicted"/>
<reference evidence="2 3" key="1">
    <citation type="journal article" date="2008" name="Nature">
        <title>The Trichoplax genome and the nature of placozoans.</title>
        <authorList>
            <person name="Srivastava M."/>
            <person name="Begovic E."/>
            <person name="Chapman J."/>
            <person name="Putnam N.H."/>
            <person name="Hellsten U."/>
            <person name="Kawashima T."/>
            <person name="Kuo A."/>
            <person name="Mitros T."/>
            <person name="Salamov A."/>
            <person name="Carpenter M.L."/>
            <person name="Signorovitch A.Y."/>
            <person name="Moreno M.A."/>
            <person name="Kamm K."/>
            <person name="Grimwood J."/>
            <person name="Schmutz J."/>
            <person name="Shapiro H."/>
            <person name="Grigoriev I.V."/>
            <person name="Buss L.W."/>
            <person name="Schierwater B."/>
            <person name="Dellaporta S.L."/>
            <person name="Rokhsar D.S."/>
        </authorList>
    </citation>
    <scope>NUCLEOTIDE SEQUENCE [LARGE SCALE GENOMIC DNA]</scope>
    <source>
        <strain evidence="2 3">Grell-BS-1999</strain>
    </source>
</reference>
<protein>
    <submittedName>
        <fullName evidence="2">Uncharacterized protein</fullName>
    </submittedName>
</protein>
<dbReference type="Pfam" id="PF24917">
    <property type="entry name" value="BLTP3A_B"/>
    <property type="match status" value="1"/>
</dbReference>
<dbReference type="Proteomes" id="UP000009022">
    <property type="component" value="Unassembled WGS sequence"/>
</dbReference>
<dbReference type="PANTHER" id="PTHR22774">
    <property type="entry name" value="CHOREIN N-TERMINAL DOMAIN-CONTAINING PROTEIN"/>
    <property type="match status" value="1"/>
</dbReference>
<dbReference type="PANTHER" id="PTHR22774:SF11">
    <property type="entry name" value="CHOREIN N-TERMINAL DOMAIN-CONTAINING PROTEIN"/>
    <property type="match status" value="1"/>
</dbReference>
<dbReference type="OMA" id="RECHRAR"/>
<dbReference type="eggNOG" id="KOG2955">
    <property type="taxonomic scope" value="Eukaryota"/>
</dbReference>
<dbReference type="OrthoDB" id="43807at2759"/>
<evidence type="ECO:0000313" key="3">
    <source>
        <dbReference type="Proteomes" id="UP000009022"/>
    </source>
</evidence>
<sequence length="414" mass="47142">MASLIKSQIIKNLARYTKNLSADNVNLSLFKGEGEFLNLQLDENVLHSVLHMPQWLRIEKVTCNRVSWKIPWTKLKTEAIAIKFDAIYVEISAIGPNDKPNSSVQLANTTSTKYGFIDKVIDSICFSINSVDIKFGSPGFQALLHASRIQLRSTNPLWQVADLRSTRIVHDKSDQVIFFKEVLLSAIKLEASVTAGCEDKPTPLRLITSHSSLKITVKKRISDSGIICGKLELVLDDILWVLSEKQLKASVAFVKSVVDIMRQSHEHTRNTTKDDKQTTGSTNSEKNPMKYDLETPYAQSPVNMSDKPIDRLFWRYNVLETSFHIVTSRIDFHFCGGLQSRRDSSTMQVLLDRLSLDYYPEHIAGATRQHWQKHDNISLSRSTWSHQLLTSFFDNNPHLNGYKKFLFEGALLMR</sequence>
<evidence type="ECO:0000313" key="2">
    <source>
        <dbReference type="EMBL" id="EDV19878.1"/>
    </source>
</evidence>
<dbReference type="KEGG" id="tad:TRIADDRAFT_32779"/>
<feature type="region of interest" description="Disordered" evidence="1">
    <location>
        <begin position="265"/>
        <end position="291"/>
    </location>
</feature>
<keyword evidence="3" id="KW-1185">Reference proteome</keyword>